<keyword evidence="4" id="KW-1185">Reference proteome</keyword>
<dbReference type="RefSeq" id="WP_406646983.1">
    <property type="nucleotide sequence ID" value="NZ_CP123584.1"/>
</dbReference>
<dbReference type="EMBL" id="CP123584">
    <property type="protein sequence ID" value="WZK89081.1"/>
    <property type="molecule type" value="Genomic_DNA"/>
</dbReference>
<feature type="domain" description="Hint" evidence="2">
    <location>
        <begin position="333"/>
        <end position="441"/>
    </location>
</feature>
<evidence type="ECO:0000313" key="4">
    <source>
        <dbReference type="Proteomes" id="UP001623232"/>
    </source>
</evidence>
<evidence type="ECO:0000256" key="1">
    <source>
        <dbReference type="SAM" id="MobiDB-lite"/>
    </source>
</evidence>
<feature type="compositionally biased region" description="Low complexity" evidence="1">
    <location>
        <begin position="81"/>
        <end position="94"/>
    </location>
</feature>
<evidence type="ECO:0000259" key="2">
    <source>
        <dbReference type="SMART" id="SM00306"/>
    </source>
</evidence>
<dbReference type="SUPFAM" id="SSF51294">
    <property type="entry name" value="Hedgehog/intein (Hint) domain"/>
    <property type="match status" value="1"/>
</dbReference>
<feature type="region of interest" description="Disordered" evidence="1">
    <location>
        <begin position="68"/>
        <end position="99"/>
    </location>
</feature>
<dbReference type="InterPro" id="IPR036844">
    <property type="entry name" value="Hint_dom_sf"/>
</dbReference>
<evidence type="ECO:0000313" key="3">
    <source>
        <dbReference type="EMBL" id="WZK89081.1"/>
    </source>
</evidence>
<dbReference type="CDD" id="cd00081">
    <property type="entry name" value="Hint"/>
    <property type="match status" value="1"/>
</dbReference>
<name>A0ABZ2XSL2_9RHOB</name>
<dbReference type="Pfam" id="PF13403">
    <property type="entry name" value="Hint_2"/>
    <property type="match status" value="1"/>
</dbReference>
<dbReference type="Proteomes" id="UP001623232">
    <property type="component" value="Chromosome"/>
</dbReference>
<proteinExistence type="predicted"/>
<dbReference type="InterPro" id="IPR028992">
    <property type="entry name" value="Hedgehog/Intein_dom"/>
</dbReference>
<dbReference type="NCBIfam" id="NF038133">
    <property type="entry name" value="choice_anch_L"/>
    <property type="match status" value="1"/>
</dbReference>
<protein>
    <submittedName>
        <fullName evidence="3">Hint domain-containing protein</fullName>
    </submittedName>
</protein>
<organism evidence="3 4">
    <name type="scientific">Aliisedimentitalea scapharcae</name>
    <dbReference type="NCBI Taxonomy" id="1524259"/>
    <lineage>
        <taxon>Bacteria</taxon>
        <taxon>Pseudomonadati</taxon>
        <taxon>Pseudomonadota</taxon>
        <taxon>Alphaproteobacteria</taxon>
        <taxon>Rhodobacterales</taxon>
        <taxon>Roseobacteraceae</taxon>
        <taxon>Aliisedimentitalea</taxon>
    </lineage>
</organism>
<dbReference type="SMART" id="SM00306">
    <property type="entry name" value="HintN"/>
    <property type="match status" value="1"/>
</dbReference>
<dbReference type="InterPro" id="IPR003587">
    <property type="entry name" value="Hint_dom_N"/>
</dbReference>
<sequence length="524" mass="55542">MATGAELGYQTNANATAMAEAIFGDGATVVSASYSGWSQSSAIYSNGDALAPGATPGDTGVILSTGRASHFTRSGGDPNRSASTSTNTSGQNNNPDFNAAAGTNTYDASYLDVSFIPTGSLMTMQFVFSSEEYPEYTDSLYQDFVGVWVNGTQVELGIGDGDTDPGNVNSSTNENLFLDNTGDAYNTEMDGLTVTMTLTMNVIPGVVNTIRIGIADVTDSSYDSNLLIAANSVQTDLVALGDSTDLFPTGSVDLDVTANDVSASGGTLTITHINGIAVNVGDIVQLNTGQSVQLNSDGTLKVIGDGDTEEFNFTYTVSNGANTDTGIVQVNSIPCFVAGTLIATPYGEVPVEELQPGDPVWTRDDGAQPLRWIGSRVVQATGDYAPIHIRAGTFGEHRDLLVSPQHRILVRDAVAELLFGEDEVLVAAKDMINDQSVVRHQGGEVTYVHIMFDRHQVVYSEGLQTESFLPGPQSSSLFEQPIIDEICTLFPELDPHTGEGYGPAARPTLRSYETQLLFNREQAA</sequence>
<accession>A0ABZ2XSL2</accession>
<gene>
    <name evidence="3" type="ORF">QEZ52_00595</name>
</gene>
<reference evidence="3 4" key="1">
    <citation type="submission" date="2023-04" db="EMBL/GenBank/DDBJ databases">
        <title>Complete genome sequence of Alisedimentitalea scapharcae.</title>
        <authorList>
            <person name="Rong J.-C."/>
            <person name="Yi M.-L."/>
            <person name="Zhao Q."/>
        </authorList>
    </citation>
    <scope>NUCLEOTIDE SEQUENCE [LARGE SCALE GENOMIC DNA]</scope>
    <source>
        <strain evidence="3 4">KCTC 42119</strain>
    </source>
</reference>
<dbReference type="Gene3D" id="2.170.16.10">
    <property type="entry name" value="Hedgehog/Intein (Hint) domain"/>
    <property type="match status" value="1"/>
</dbReference>
<dbReference type="InterPro" id="IPR049804">
    <property type="entry name" value="Choice_anch_L"/>
</dbReference>